<dbReference type="OrthoDB" id="1491389at2"/>
<protein>
    <submittedName>
        <fullName evidence="1">Uncharacterized protein</fullName>
    </submittedName>
</protein>
<dbReference type="AlphaFoldDB" id="A0A2N6SER5"/>
<comment type="caution">
    <text evidence="1">The sequence shown here is derived from an EMBL/GenBank/DDBJ whole genome shotgun (WGS) entry which is preliminary data.</text>
</comment>
<reference evidence="1 2" key="1">
    <citation type="submission" date="2017-09" db="EMBL/GenBank/DDBJ databases">
        <title>Bacterial strain isolated from the female urinary microbiota.</title>
        <authorList>
            <person name="Thomas-White K."/>
            <person name="Kumar N."/>
            <person name="Forster S."/>
            <person name="Putonti C."/>
            <person name="Lawley T."/>
            <person name="Wolfe A.J."/>
        </authorList>
    </citation>
    <scope>NUCLEOTIDE SEQUENCE [LARGE SCALE GENOMIC DNA]</scope>
    <source>
        <strain evidence="1 2">UMB0186</strain>
    </source>
</reference>
<proteinExistence type="predicted"/>
<organism evidence="1 2">
    <name type="scientific">Gemella sanguinis</name>
    <dbReference type="NCBI Taxonomy" id="84135"/>
    <lineage>
        <taxon>Bacteria</taxon>
        <taxon>Bacillati</taxon>
        <taxon>Bacillota</taxon>
        <taxon>Bacilli</taxon>
        <taxon>Bacillales</taxon>
        <taxon>Gemellaceae</taxon>
        <taxon>Gemella</taxon>
    </lineage>
</organism>
<sequence>MIKRIGLALLLLLIGLLLPSPNYFIGDKTNTYDNEFINSLAKGLNNRWGIVYLNDKDKVKDKDKEKESIKDFRDYIDCELIEIDKYNNRNFKDPKLKEFANAYINNLKETKEAILKKKSILGENFVDSTFTDEWYKYQRKRYELLLDINSIVEIPVKNKKSLNKILKSGKEIKEFNIVYGILVDTFKPEDFEVENVSRSNGNEKRYIGNFENTTGYDVGHIYLTIHFYDEKDKGVFFIVVEPEGIWKNGTKKSFEFPIYDSDKEFKYFKVFIGKKSLRLNRKGYSLEY</sequence>
<dbReference type="EMBL" id="PNGT01000004">
    <property type="protein sequence ID" value="PMC52397.1"/>
    <property type="molecule type" value="Genomic_DNA"/>
</dbReference>
<evidence type="ECO:0000313" key="2">
    <source>
        <dbReference type="Proteomes" id="UP000235670"/>
    </source>
</evidence>
<gene>
    <name evidence="1" type="ORF">CJ218_04530</name>
</gene>
<dbReference type="RefSeq" id="WP_102189776.1">
    <property type="nucleotide sequence ID" value="NZ_PNGT01000004.1"/>
</dbReference>
<accession>A0A2N6SER5</accession>
<name>A0A2N6SER5_9BACL</name>
<evidence type="ECO:0000313" key="1">
    <source>
        <dbReference type="EMBL" id="PMC52397.1"/>
    </source>
</evidence>
<dbReference type="Proteomes" id="UP000235670">
    <property type="component" value="Unassembled WGS sequence"/>
</dbReference>